<organism evidence="2 3">
    <name type="scientific">Starkeya nomas</name>
    <dbReference type="NCBI Taxonomy" id="2666134"/>
    <lineage>
        <taxon>Bacteria</taxon>
        <taxon>Pseudomonadati</taxon>
        <taxon>Pseudomonadota</taxon>
        <taxon>Alphaproteobacteria</taxon>
        <taxon>Hyphomicrobiales</taxon>
        <taxon>Xanthobacteraceae</taxon>
        <taxon>Starkeya</taxon>
    </lineage>
</organism>
<dbReference type="AlphaFoldDB" id="A0A5S9Q1E1"/>
<comment type="similarity">
    <text evidence="1">Belongs to the ornithine cyclodeaminase/mu-crystallin family.</text>
</comment>
<evidence type="ECO:0000313" key="3">
    <source>
        <dbReference type="Proteomes" id="UP000433050"/>
    </source>
</evidence>
<sequence length="322" mass="33777">MSDLRFVSAGEIAGLLTFPALIDALEAAFRRRITVPVRHHHALPRPDGEATLLLMPAWTADGTEDDVLGTKLVTVFPGNGARGIESVTGLYILNSGATGEPLAVMDGRALTVWRTACASALAARYLARADASRLAIIGAGALAPYLARAHASVRPIREITVWNRTLAKAEALAETLRAEGFDARAEADRGNAIAGADIVSSATLSPQPLVEGRYLAPGQHVDLVGGFTPSMREADDEAIRRARVYVDTRAGAGKEAGDIVVPLASGVLAPEDIQGDLFELAAGTAKGRGSDAEITLFKSVGTAIEDLAAAELVWKALRSTRP</sequence>
<keyword evidence="2" id="KW-0560">Oxidoreductase</keyword>
<dbReference type="Gene3D" id="3.30.1780.10">
    <property type="entry name" value="ornithine cyclodeaminase, domain 1"/>
    <property type="match status" value="1"/>
</dbReference>
<dbReference type="Gene3D" id="3.40.50.720">
    <property type="entry name" value="NAD(P)-binding Rossmann-like Domain"/>
    <property type="match status" value="1"/>
</dbReference>
<protein>
    <submittedName>
        <fullName evidence="2">Delta(1)-pyrroline-2-carboxylate reductase</fullName>
        <ecNumber evidence="2">1.5.1.49</ecNumber>
    </submittedName>
</protein>
<dbReference type="GO" id="GO:0019752">
    <property type="term" value="P:carboxylic acid metabolic process"/>
    <property type="evidence" value="ECO:0007669"/>
    <property type="project" value="UniProtKB-ARBA"/>
</dbReference>
<dbReference type="EMBL" id="CACSAS010000001">
    <property type="protein sequence ID" value="CAA0111360.1"/>
    <property type="molecule type" value="Genomic_DNA"/>
</dbReference>
<dbReference type="SUPFAM" id="SSF51735">
    <property type="entry name" value="NAD(P)-binding Rossmann-fold domains"/>
    <property type="match status" value="1"/>
</dbReference>
<dbReference type="PANTHER" id="PTHR13812:SF19">
    <property type="entry name" value="KETIMINE REDUCTASE MU-CRYSTALLIN"/>
    <property type="match status" value="1"/>
</dbReference>
<dbReference type="Proteomes" id="UP000433050">
    <property type="component" value="Unassembled WGS sequence"/>
</dbReference>
<dbReference type="RefSeq" id="WP_159600979.1">
    <property type="nucleotide sequence ID" value="NZ_CACSAS010000001.1"/>
</dbReference>
<gene>
    <name evidence="2" type="primary">lhpI</name>
    <name evidence="2" type="ORF">STARVERO_03928</name>
</gene>
<dbReference type="PIRSF" id="PIRSF001439">
    <property type="entry name" value="CryM"/>
    <property type="match status" value="1"/>
</dbReference>
<accession>A0A5S9Q1E1</accession>
<dbReference type="Pfam" id="PF02423">
    <property type="entry name" value="OCD_Mu_crystall"/>
    <property type="match status" value="1"/>
</dbReference>
<dbReference type="PANTHER" id="PTHR13812">
    <property type="entry name" value="KETIMINE REDUCTASE MU-CRYSTALLIN"/>
    <property type="match status" value="1"/>
</dbReference>
<evidence type="ECO:0000313" key="2">
    <source>
        <dbReference type="EMBL" id="CAA0111360.1"/>
    </source>
</evidence>
<proteinExistence type="inferred from homology"/>
<dbReference type="GO" id="GO:0005737">
    <property type="term" value="C:cytoplasm"/>
    <property type="evidence" value="ECO:0007669"/>
    <property type="project" value="TreeGrafter"/>
</dbReference>
<reference evidence="2 3" key="1">
    <citation type="submission" date="2019-12" db="EMBL/GenBank/DDBJ databases">
        <authorList>
            <person name="Reyes-Prieto M."/>
        </authorList>
    </citation>
    <scope>NUCLEOTIDE SEQUENCE [LARGE SCALE GENOMIC DNA]</scope>
    <source>
        <strain evidence="2">HF14-78462</strain>
    </source>
</reference>
<evidence type="ECO:0000256" key="1">
    <source>
        <dbReference type="ARBA" id="ARBA00008903"/>
    </source>
</evidence>
<dbReference type="InterPro" id="IPR003462">
    <property type="entry name" value="ODC_Mu_crystall"/>
</dbReference>
<dbReference type="InterPro" id="IPR023401">
    <property type="entry name" value="ODC_N"/>
</dbReference>
<dbReference type="EC" id="1.5.1.49" evidence="2"/>
<name>A0A5S9Q1E1_9HYPH</name>
<dbReference type="InterPro" id="IPR036291">
    <property type="entry name" value="NAD(P)-bd_dom_sf"/>
</dbReference>
<dbReference type="FunFam" id="3.40.50.720:FF:000311">
    <property type="entry name" value="Ornithine cyclodeaminase"/>
    <property type="match status" value="1"/>
</dbReference>
<dbReference type="GO" id="GO:0016491">
    <property type="term" value="F:oxidoreductase activity"/>
    <property type="evidence" value="ECO:0007669"/>
    <property type="project" value="UniProtKB-KW"/>
</dbReference>
<keyword evidence="3" id="KW-1185">Reference proteome</keyword>
<dbReference type="NCBIfam" id="NF004793">
    <property type="entry name" value="PRK06141.1"/>
    <property type="match status" value="1"/>
</dbReference>